<dbReference type="Pfam" id="PF13439">
    <property type="entry name" value="Glyco_transf_4"/>
    <property type="match status" value="1"/>
</dbReference>
<dbReference type="AlphaFoldDB" id="A0A2M7RH37"/>
<protein>
    <recommendedName>
        <fullName evidence="5">Glycosyltransferase family 1 protein</fullName>
    </recommendedName>
</protein>
<dbReference type="GO" id="GO:0016758">
    <property type="term" value="F:hexosyltransferase activity"/>
    <property type="evidence" value="ECO:0007669"/>
    <property type="project" value="TreeGrafter"/>
</dbReference>
<comment type="caution">
    <text evidence="3">The sequence shown here is derived from an EMBL/GenBank/DDBJ whole genome shotgun (WGS) entry which is preliminary data.</text>
</comment>
<proteinExistence type="predicted"/>
<dbReference type="InterPro" id="IPR001296">
    <property type="entry name" value="Glyco_trans_1"/>
</dbReference>
<gene>
    <name evidence="3" type="ORF">COY66_05855</name>
</gene>
<dbReference type="InterPro" id="IPR028098">
    <property type="entry name" value="Glyco_trans_4-like_N"/>
</dbReference>
<feature type="domain" description="Glycosyltransferase subfamily 4-like N-terminal" evidence="2">
    <location>
        <begin position="15"/>
        <end position="172"/>
    </location>
</feature>
<dbReference type="PANTHER" id="PTHR45947:SF3">
    <property type="entry name" value="SULFOQUINOVOSYL TRANSFERASE SQD2"/>
    <property type="match status" value="1"/>
</dbReference>
<dbReference type="Pfam" id="PF00534">
    <property type="entry name" value="Glycos_transf_1"/>
    <property type="match status" value="1"/>
</dbReference>
<accession>A0A2M7RH37</accession>
<dbReference type="CDD" id="cd03801">
    <property type="entry name" value="GT4_PimA-like"/>
    <property type="match status" value="1"/>
</dbReference>
<dbReference type="InterPro" id="IPR050194">
    <property type="entry name" value="Glycosyltransferase_grp1"/>
</dbReference>
<dbReference type="Gene3D" id="3.40.50.2000">
    <property type="entry name" value="Glycogen Phosphorylase B"/>
    <property type="match status" value="2"/>
</dbReference>
<sequence>MKKTLLITVDFPPGIGGVSTYLKELCARLPKEKIVVLAPKSSGSDEFDNGQSYRIYRKKFFSTSPLIWPKWLHLFLIVREIIKREGIQQILVGQILPIGSVALFFKWVLKIPFVLSTHAMDIIMLKNYRRKTWLARRIIKHARKIITVSEFTFQALLRLGADKQKLSIITPATNIYSEPAPDKQTEIRKRYGLEGKKILLTIGRLVKRKGHLEVLKSLPEILEKYPNLAYLVGSDGPEKQSLKEYVEKFNLGNYVFFTGEIRKEELPSFYRIADIFIMPTLELDDGDVEGFGIVYLEANAFAKPVIASKSGGTANAVIDNKTGLLVNPLNPGEIALAVRKLLDDQNLSAKLGKQGQERVFHNFTWEKQSDLLINALS</sequence>
<dbReference type="PANTHER" id="PTHR45947">
    <property type="entry name" value="SULFOQUINOVOSYL TRANSFERASE SQD2"/>
    <property type="match status" value="1"/>
</dbReference>
<name>A0A2M7RH37_9BACT</name>
<organism evidence="3 4">
    <name type="scientific">Candidatus Kerfeldbacteria bacterium CG_4_10_14_0_8_um_filter_42_10</name>
    <dbReference type="NCBI Taxonomy" id="2014248"/>
    <lineage>
        <taxon>Bacteria</taxon>
        <taxon>Candidatus Kerfeldiibacteriota</taxon>
    </lineage>
</organism>
<feature type="domain" description="Glycosyl transferase family 1" evidence="1">
    <location>
        <begin position="184"/>
        <end position="358"/>
    </location>
</feature>
<evidence type="ECO:0000313" key="3">
    <source>
        <dbReference type="EMBL" id="PIY95801.1"/>
    </source>
</evidence>
<dbReference type="EMBL" id="PFMD01000067">
    <property type="protein sequence ID" value="PIY95801.1"/>
    <property type="molecule type" value="Genomic_DNA"/>
</dbReference>
<evidence type="ECO:0000313" key="4">
    <source>
        <dbReference type="Proteomes" id="UP000230779"/>
    </source>
</evidence>
<evidence type="ECO:0000259" key="1">
    <source>
        <dbReference type="Pfam" id="PF00534"/>
    </source>
</evidence>
<reference evidence="3 4" key="1">
    <citation type="submission" date="2017-09" db="EMBL/GenBank/DDBJ databases">
        <title>Depth-based differentiation of microbial function through sediment-hosted aquifers and enrichment of novel symbionts in the deep terrestrial subsurface.</title>
        <authorList>
            <person name="Probst A.J."/>
            <person name="Ladd B."/>
            <person name="Jarett J.K."/>
            <person name="Geller-Mcgrath D.E."/>
            <person name="Sieber C.M."/>
            <person name="Emerson J.B."/>
            <person name="Anantharaman K."/>
            <person name="Thomas B.C."/>
            <person name="Malmstrom R."/>
            <person name="Stieglmeier M."/>
            <person name="Klingl A."/>
            <person name="Woyke T."/>
            <person name="Ryan C.M."/>
            <person name="Banfield J.F."/>
        </authorList>
    </citation>
    <scope>NUCLEOTIDE SEQUENCE [LARGE SCALE GENOMIC DNA]</scope>
    <source>
        <strain evidence="3">CG_4_10_14_0_8_um_filter_42_10</strain>
    </source>
</reference>
<evidence type="ECO:0000259" key="2">
    <source>
        <dbReference type="Pfam" id="PF13439"/>
    </source>
</evidence>
<dbReference type="SUPFAM" id="SSF53756">
    <property type="entry name" value="UDP-Glycosyltransferase/glycogen phosphorylase"/>
    <property type="match status" value="1"/>
</dbReference>
<evidence type="ECO:0008006" key="5">
    <source>
        <dbReference type="Google" id="ProtNLM"/>
    </source>
</evidence>
<dbReference type="Proteomes" id="UP000230779">
    <property type="component" value="Unassembled WGS sequence"/>
</dbReference>